<dbReference type="Proteomes" id="UP000799324">
    <property type="component" value="Unassembled WGS sequence"/>
</dbReference>
<dbReference type="Pfam" id="PF05686">
    <property type="entry name" value="Glyco_transf_90"/>
    <property type="match status" value="1"/>
</dbReference>
<dbReference type="GO" id="GO:0016740">
    <property type="term" value="F:transferase activity"/>
    <property type="evidence" value="ECO:0007669"/>
    <property type="project" value="UniProtKB-KW"/>
</dbReference>
<dbReference type="SMART" id="SM00672">
    <property type="entry name" value="CAP10"/>
    <property type="match status" value="1"/>
</dbReference>
<keyword evidence="1" id="KW-0812">Transmembrane</keyword>
<dbReference type="InterPro" id="IPR051091">
    <property type="entry name" value="O-Glucosyltr/Glycosyltrsf_90"/>
</dbReference>
<sequence length="659" mass="74750">MPSNRALRFLGLTSVCFCIIIIVSVTLYGTDAFPQTVILWTPKFSKPSGPEVIGLEDNPDATGSGIHTHPLDQLLAEAKDSLEQNLRTQAFTLQEAATQYRRRRGRYPPPGFDAWYHFASSTGAVIVEKFWDQIYHDLEPFREVAPSTLRQQAAAFHVGISIREGKVSAKGNNTAGKTSIWMHMLQTLAQQEHVQMPDIDILLNVNDEPSLIVPWDDIETAMSYARKLKLPPQDVLRVFPEYKDGLPFNYTFQPEWLGPRLTHPASIMGPRPYWELVRSACPPGSPARVAPKFIDIWHPKGHTSEAHQAINMFPLSTPKDTIQGYIKNWTTATDPCNFPHLQGLHGAFVRPEAMSACVKLFPQFGAGKMGVNNDILLPGTGEWKSTNHNPHEMEGETIAWEQRQNKLFWRGPDTGGHSTKINWQRMHRHRFVSMLNGSQVALAEKTFASGNKTLEGQSPARNFRLPISNPYRLATQGKGRLGKWVKTWADVAFTEISCDVWSTSKLCPYNAAYFGSLLAPTSIEEQRQYKYAAIIDGNGGDDGGNFTQVLNNGIVALRATVFRNWYDSRLWPWVHFVPMDNTFMDVYGIMQYFIGTDHDGHDAEARRIAESARDWSRRVLRKEDMLIYTYRLLLEYARMMHDERERLGWVEDLLAENGK</sequence>
<keyword evidence="3" id="KW-0808">Transferase</keyword>
<keyword evidence="1" id="KW-0472">Membrane</keyword>
<reference evidence="3" key="1">
    <citation type="journal article" date="2020" name="Stud. Mycol.">
        <title>101 Dothideomycetes genomes: a test case for predicting lifestyles and emergence of pathogens.</title>
        <authorList>
            <person name="Haridas S."/>
            <person name="Albert R."/>
            <person name="Binder M."/>
            <person name="Bloem J."/>
            <person name="Labutti K."/>
            <person name="Salamov A."/>
            <person name="Andreopoulos B."/>
            <person name="Baker S."/>
            <person name="Barry K."/>
            <person name="Bills G."/>
            <person name="Bluhm B."/>
            <person name="Cannon C."/>
            <person name="Castanera R."/>
            <person name="Culley D."/>
            <person name="Daum C."/>
            <person name="Ezra D."/>
            <person name="Gonzalez J."/>
            <person name="Henrissat B."/>
            <person name="Kuo A."/>
            <person name="Liang C."/>
            <person name="Lipzen A."/>
            <person name="Lutzoni F."/>
            <person name="Magnuson J."/>
            <person name="Mondo S."/>
            <person name="Nolan M."/>
            <person name="Ohm R."/>
            <person name="Pangilinan J."/>
            <person name="Park H.-J."/>
            <person name="Ramirez L."/>
            <person name="Alfaro M."/>
            <person name="Sun H."/>
            <person name="Tritt A."/>
            <person name="Yoshinaga Y."/>
            <person name="Zwiers L.-H."/>
            <person name="Turgeon B."/>
            <person name="Goodwin S."/>
            <person name="Spatafora J."/>
            <person name="Crous P."/>
            <person name="Grigoriev I."/>
        </authorList>
    </citation>
    <scope>NUCLEOTIDE SEQUENCE</scope>
    <source>
        <strain evidence="3">CBS 122681</strain>
    </source>
</reference>
<accession>A0A6A6TST9</accession>
<dbReference type="EMBL" id="MU004290">
    <property type="protein sequence ID" value="KAF2662237.1"/>
    <property type="molecule type" value="Genomic_DNA"/>
</dbReference>
<evidence type="ECO:0000313" key="3">
    <source>
        <dbReference type="EMBL" id="KAF2662237.1"/>
    </source>
</evidence>
<protein>
    <submittedName>
        <fullName evidence="3">Glycosyltransferase family 90 protein</fullName>
    </submittedName>
</protein>
<dbReference type="AlphaFoldDB" id="A0A6A6TST9"/>
<evidence type="ECO:0000313" key="4">
    <source>
        <dbReference type="Proteomes" id="UP000799324"/>
    </source>
</evidence>
<evidence type="ECO:0000256" key="1">
    <source>
        <dbReference type="SAM" id="Phobius"/>
    </source>
</evidence>
<feature type="transmembrane region" description="Helical" evidence="1">
    <location>
        <begin position="7"/>
        <end position="29"/>
    </location>
</feature>
<proteinExistence type="predicted"/>
<feature type="domain" description="Glycosyl transferase CAP10" evidence="2">
    <location>
        <begin position="334"/>
        <end position="643"/>
    </location>
</feature>
<dbReference type="PANTHER" id="PTHR12203:SF22">
    <property type="entry name" value="CAPSULE ASSOCIATED PROTEIN"/>
    <property type="match status" value="1"/>
</dbReference>
<dbReference type="OrthoDB" id="541052at2759"/>
<evidence type="ECO:0000259" key="2">
    <source>
        <dbReference type="SMART" id="SM00672"/>
    </source>
</evidence>
<organism evidence="3 4">
    <name type="scientific">Lophiostoma macrostomum CBS 122681</name>
    <dbReference type="NCBI Taxonomy" id="1314788"/>
    <lineage>
        <taxon>Eukaryota</taxon>
        <taxon>Fungi</taxon>
        <taxon>Dikarya</taxon>
        <taxon>Ascomycota</taxon>
        <taxon>Pezizomycotina</taxon>
        <taxon>Dothideomycetes</taxon>
        <taxon>Pleosporomycetidae</taxon>
        <taxon>Pleosporales</taxon>
        <taxon>Lophiostomataceae</taxon>
        <taxon>Lophiostoma</taxon>
    </lineage>
</organism>
<dbReference type="InterPro" id="IPR006598">
    <property type="entry name" value="CAP10"/>
</dbReference>
<keyword evidence="4" id="KW-1185">Reference proteome</keyword>
<keyword evidence="1" id="KW-1133">Transmembrane helix</keyword>
<dbReference type="PANTHER" id="PTHR12203">
    <property type="entry name" value="KDEL LYS-ASP-GLU-LEU CONTAINING - RELATED"/>
    <property type="match status" value="1"/>
</dbReference>
<name>A0A6A6TST9_9PLEO</name>
<gene>
    <name evidence="3" type="ORF">K491DRAFT_585765</name>
</gene>